<feature type="region of interest" description="Disordered" evidence="1">
    <location>
        <begin position="189"/>
        <end position="271"/>
    </location>
</feature>
<feature type="region of interest" description="Disordered" evidence="1">
    <location>
        <begin position="1"/>
        <end position="36"/>
    </location>
</feature>
<protein>
    <submittedName>
        <fullName evidence="2">Uncharacterized protein</fullName>
    </submittedName>
</protein>
<sequence length="478" mass="54149">MSQHTSDTLRTRGQQGKGKEAQKPQSSASIQGKPTLTTCTGKITIINPVVTSKGKFPKSADKEFVQRTFKETLASKGTNQRTEKACTEPEDLEEDTLDTVVDSGGWQDTEGNHTHPAIHFSILQEPQTRGLERYGASSSAPQTLQRFISMEHGQQEVKPGIPLGRSWSNLPEDLSERDRLQRPYCNHQRLESHQALQTPGGEGKQDKGESSHYSSYRRTSDPDRKVPGEGKDTKAKKDHLQPEEERVRPNDPEAVEFGERSAQEPEVAVHNSRISSPLNRNITPTQIEHNVVTPESNLNSDALWLQMSQYAEQTQNQFAELEESHERMKIFTASMDKIVKTLKEGHSQLSKASEETNKRLNLVFEEQHHSKRDRDCLVQDINKLFNVYYSMKTQPQGHVMDNPYHQDEVKPDAMLMNKARSPSRYQDGDTMSYSEKEALKQLPEASRGPKFSGTGEYDHMELIYYVNGFFIVGPRIPD</sequence>
<evidence type="ECO:0000313" key="2">
    <source>
        <dbReference type="EMBL" id="MBW0482839.1"/>
    </source>
</evidence>
<gene>
    <name evidence="2" type="ORF">O181_022554</name>
</gene>
<proteinExistence type="predicted"/>
<feature type="compositionally biased region" description="Polar residues" evidence="1">
    <location>
        <begin position="23"/>
        <end position="36"/>
    </location>
</feature>
<comment type="caution">
    <text evidence="2">The sequence shown here is derived from an EMBL/GenBank/DDBJ whole genome shotgun (WGS) entry which is preliminary data.</text>
</comment>
<organism evidence="2 3">
    <name type="scientific">Austropuccinia psidii MF-1</name>
    <dbReference type="NCBI Taxonomy" id="1389203"/>
    <lineage>
        <taxon>Eukaryota</taxon>
        <taxon>Fungi</taxon>
        <taxon>Dikarya</taxon>
        <taxon>Basidiomycota</taxon>
        <taxon>Pucciniomycotina</taxon>
        <taxon>Pucciniomycetes</taxon>
        <taxon>Pucciniales</taxon>
        <taxon>Sphaerophragmiaceae</taxon>
        <taxon>Austropuccinia</taxon>
    </lineage>
</organism>
<dbReference type="EMBL" id="AVOT02006949">
    <property type="protein sequence ID" value="MBW0482839.1"/>
    <property type="molecule type" value="Genomic_DNA"/>
</dbReference>
<feature type="region of interest" description="Disordered" evidence="1">
    <location>
        <begin position="75"/>
        <end position="96"/>
    </location>
</feature>
<evidence type="ECO:0000313" key="3">
    <source>
        <dbReference type="Proteomes" id="UP000765509"/>
    </source>
</evidence>
<feature type="compositionally biased region" description="Basic and acidic residues" evidence="1">
    <location>
        <begin position="218"/>
        <end position="263"/>
    </location>
</feature>
<dbReference type="AlphaFoldDB" id="A0A9Q3CF03"/>
<accession>A0A9Q3CF03</accession>
<dbReference type="Proteomes" id="UP000765509">
    <property type="component" value="Unassembled WGS sequence"/>
</dbReference>
<evidence type="ECO:0000256" key="1">
    <source>
        <dbReference type="SAM" id="MobiDB-lite"/>
    </source>
</evidence>
<reference evidence="2" key="1">
    <citation type="submission" date="2021-03" db="EMBL/GenBank/DDBJ databases">
        <title>Draft genome sequence of rust myrtle Austropuccinia psidii MF-1, a brazilian biotype.</title>
        <authorList>
            <person name="Quecine M.C."/>
            <person name="Pachon D.M.R."/>
            <person name="Bonatelli M.L."/>
            <person name="Correr F.H."/>
            <person name="Franceschini L.M."/>
            <person name="Leite T.F."/>
            <person name="Margarido G.R.A."/>
            <person name="Almeida C.A."/>
            <person name="Ferrarezi J.A."/>
            <person name="Labate C.A."/>
        </authorList>
    </citation>
    <scope>NUCLEOTIDE SEQUENCE</scope>
    <source>
        <strain evidence="2">MF-1</strain>
    </source>
</reference>
<feature type="compositionally biased region" description="Polar residues" evidence="1">
    <location>
        <begin position="1"/>
        <end position="14"/>
    </location>
</feature>
<keyword evidence="3" id="KW-1185">Reference proteome</keyword>
<name>A0A9Q3CF03_9BASI</name>